<evidence type="ECO:0000313" key="3">
    <source>
        <dbReference type="Proteomes" id="UP000298030"/>
    </source>
</evidence>
<name>A0A4Y7SXV7_COPMI</name>
<feature type="region of interest" description="Disordered" evidence="1">
    <location>
        <begin position="257"/>
        <end position="282"/>
    </location>
</feature>
<evidence type="ECO:0000313" key="2">
    <source>
        <dbReference type="EMBL" id="TEB26541.1"/>
    </source>
</evidence>
<dbReference type="EMBL" id="QPFP01000047">
    <property type="protein sequence ID" value="TEB26541.1"/>
    <property type="molecule type" value="Genomic_DNA"/>
</dbReference>
<protein>
    <submittedName>
        <fullName evidence="2">Uncharacterized protein</fullName>
    </submittedName>
</protein>
<dbReference type="AlphaFoldDB" id="A0A4Y7SXV7"/>
<sequence length="282" mass="30149">MHLTRCYSDAISHGGLGALAAPASPNLAVEAPSFIISIIHSMISTGTSHSFILVGAQSCSAGYEWSNNQLGQNPCQVMQRAQSALRFSAPGGDGVFNPPTSGNQSPGFCSGAYWLLVSSCADCSGHGYHSWSTWKGRCNPSNVYPHLWVPNHPECLLPCSNNIVGLRTVVCLGISNFLGGLMNKSTISLTETPTTTALRPNTAVLPALLKPPPGWRLRLTLPLLPPPLPPPPPLLLLLPLHRKRLLLIALPTPTQVSPFLRPTARPPEPRPRHRGQAKQPGA</sequence>
<gene>
    <name evidence="2" type="ORF">FA13DRAFT_1019503</name>
</gene>
<comment type="caution">
    <text evidence="2">The sequence shown here is derived from an EMBL/GenBank/DDBJ whole genome shotgun (WGS) entry which is preliminary data.</text>
</comment>
<evidence type="ECO:0000256" key="1">
    <source>
        <dbReference type="SAM" id="MobiDB-lite"/>
    </source>
</evidence>
<organism evidence="2 3">
    <name type="scientific">Coprinellus micaceus</name>
    <name type="common">Glistening ink-cap mushroom</name>
    <name type="synonym">Coprinus micaceus</name>
    <dbReference type="NCBI Taxonomy" id="71717"/>
    <lineage>
        <taxon>Eukaryota</taxon>
        <taxon>Fungi</taxon>
        <taxon>Dikarya</taxon>
        <taxon>Basidiomycota</taxon>
        <taxon>Agaricomycotina</taxon>
        <taxon>Agaricomycetes</taxon>
        <taxon>Agaricomycetidae</taxon>
        <taxon>Agaricales</taxon>
        <taxon>Agaricineae</taxon>
        <taxon>Psathyrellaceae</taxon>
        <taxon>Coprinellus</taxon>
    </lineage>
</organism>
<proteinExistence type="predicted"/>
<dbReference type="Proteomes" id="UP000298030">
    <property type="component" value="Unassembled WGS sequence"/>
</dbReference>
<keyword evidence="3" id="KW-1185">Reference proteome</keyword>
<reference evidence="2 3" key="1">
    <citation type="journal article" date="2019" name="Nat. Ecol. Evol.">
        <title>Megaphylogeny resolves global patterns of mushroom evolution.</title>
        <authorList>
            <person name="Varga T."/>
            <person name="Krizsan K."/>
            <person name="Foldi C."/>
            <person name="Dima B."/>
            <person name="Sanchez-Garcia M."/>
            <person name="Sanchez-Ramirez S."/>
            <person name="Szollosi G.J."/>
            <person name="Szarkandi J.G."/>
            <person name="Papp V."/>
            <person name="Albert L."/>
            <person name="Andreopoulos W."/>
            <person name="Angelini C."/>
            <person name="Antonin V."/>
            <person name="Barry K.W."/>
            <person name="Bougher N.L."/>
            <person name="Buchanan P."/>
            <person name="Buyck B."/>
            <person name="Bense V."/>
            <person name="Catcheside P."/>
            <person name="Chovatia M."/>
            <person name="Cooper J."/>
            <person name="Damon W."/>
            <person name="Desjardin D."/>
            <person name="Finy P."/>
            <person name="Geml J."/>
            <person name="Haridas S."/>
            <person name="Hughes K."/>
            <person name="Justo A."/>
            <person name="Karasinski D."/>
            <person name="Kautmanova I."/>
            <person name="Kiss B."/>
            <person name="Kocsube S."/>
            <person name="Kotiranta H."/>
            <person name="LaButti K.M."/>
            <person name="Lechner B.E."/>
            <person name="Liimatainen K."/>
            <person name="Lipzen A."/>
            <person name="Lukacs Z."/>
            <person name="Mihaltcheva S."/>
            <person name="Morgado L.N."/>
            <person name="Niskanen T."/>
            <person name="Noordeloos M.E."/>
            <person name="Ohm R.A."/>
            <person name="Ortiz-Santana B."/>
            <person name="Ovrebo C."/>
            <person name="Racz N."/>
            <person name="Riley R."/>
            <person name="Savchenko A."/>
            <person name="Shiryaev A."/>
            <person name="Soop K."/>
            <person name="Spirin V."/>
            <person name="Szebenyi C."/>
            <person name="Tomsovsky M."/>
            <person name="Tulloss R.E."/>
            <person name="Uehling J."/>
            <person name="Grigoriev I.V."/>
            <person name="Vagvolgyi C."/>
            <person name="Papp T."/>
            <person name="Martin F.M."/>
            <person name="Miettinen O."/>
            <person name="Hibbett D.S."/>
            <person name="Nagy L.G."/>
        </authorList>
    </citation>
    <scope>NUCLEOTIDE SEQUENCE [LARGE SCALE GENOMIC DNA]</scope>
    <source>
        <strain evidence="2 3">FP101781</strain>
    </source>
</reference>
<accession>A0A4Y7SXV7</accession>
<dbReference type="OrthoDB" id="2576311at2759"/>